<protein>
    <recommendedName>
        <fullName evidence="4">Secreted protein</fullName>
    </recommendedName>
</protein>
<accession>A0AAV0X059</accession>
<reference evidence="2 3" key="1">
    <citation type="submission" date="2023-01" db="EMBL/GenBank/DDBJ databases">
        <authorList>
            <person name="Whitehead M."/>
        </authorList>
    </citation>
    <scope>NUCLEOTIDE SEQUENCE [LARGE SCALE GENOMIC DNA]</scope>
</reference>
<evidence type="ECO:0000313" key="2">
    <source>
        <dbReference type="EMBL" id="CAI6361665.1"/>
    </source>
</evidence>
<keyword evidence="3" id="KW-1185">Reference proteome</keyword>
<keyword evidence="1" id="KW-0732">Signal</keyword>
<proteinExistence type="predicted"/>
<evidence type="ECO:0008006" key="4">
    <source>
        <dbReference type="Google" id="ProtNLM"/>
    </source>
</evidence>
<evidence type="ECO:0000256" key="1">
    <source>
        <dbReference type="SAM" id="SignalP"/>
    </source>
</evidence>
<organism evidence="2 3">
    <name type="scientific">Macrosiphum euphorbiae</name>
    <name type="common">potato aphid</name>
    <dbReference type="NCBI Taxonomy" id="13131"/>
    <lineage>
        <taxon>Eukaryota</taxon>
        <taxon>Metazoa</taxon>
        <taxon>Ecdysozoa</taxon>
        <taxon>Arthropoda</taxon>
        <taxon>Hexapoda</taxon>
        <taxon>Insecta</taxon>
        <taxon>Pterygota</taxon>
        <taxon>Neoptera</taxon>
        <taxon>Paraneoptera</taxon>
        <taxon>Hemiptera</taxon>
        <taxon>Sternorrhyncha</taxon>
        <taxon>Aphidomorpha</taxon>
        <taxon>Aphidoidea</taxon>
        <taxon>Aphididae</taxon>
        <taxon>Macrosiphini</taxon>
        <taxon>Macrosiphum</taxon>
    </lineage>
</organism>
<sequence>MTYARLVLAMFFIACSAYNIKPLASDFQTKTMHLRSAFCVCRDRIDFFARHKWRMTFKSPYHPQNRGRSAPGGFKLNSDQRRLTDGRMIPDSC</sequence>
<dbReference type="AlphaFoldDB" id="A0AAV0X059"/>
<comment type="caution">
    <text evidence="2">The sequence shown here is derived from an EMBL/GenBank/DDBJ whole genome shotgun (WGS) entry which is preliminary data.</text>
</comment>
<dbReference type="Proteomes" id="UP001160148">
    <property type="component" value="Unassembled WGS sequence"/>
</dbReference>
<gene>
    <name evidence="2" type="ORF">MEUPH1_LOCUS16820</name>
</gene>
<dbReference type="EMBL" id="CARXXK010000003">
    <property type="protein sequence ID" value="CAI6361665.1"/>
    <property type="molecule type" value="Genomic_DNA"/>
</dbReference>
<evidence type="ECO:0000313" key="3">
    <source>
        <dbReference type="Proteomes" id="UP001160148"/>
    </source>
</evidence>
<name>A0AAV0X059_9HEMI</name>
<feature type="signal peptide" evidence="1">
    <location>
        <begin position="1"/>
        <end position="17"/>
    </location>
</feature>
<feature type="chain" id="PRO_5043606240" description="Secreted protein" evidence="1">
    <location>
        <begin position="18"/>
        <end position="93"/>
    </location>
</feature>